<protein>
    <submittedName>
        <fullName evidence="11">Outer membrane component of tripartite multidrug resistance system</fullName>
    </submittedName>
</protein>
<evidence type="ECO:0000256" key="2">
    <source>
        <dbReference type="ARBA" id="ARBA00007613"/>
    </source>
</evidence>
<keyword evidence="6 9" id="KW-0472">Membrane</keyword>
<dbReference type="Pfam" id="PF02321">
    <property type="entry name" value="OEP"/>
    <property type="match status" value="2"/>
</dbReference>
<dbReference type="STRING" id="279058.LT85_2994"/>
<keyword evidence="5 9" id="KW-0732">Signal</keyword>
<dbReference type="EMBL" id="CP009962">
    <property type="protein sequence ID" value="AIY42152.1"/>
    <property type="molecule type" value="Genomic_DNA"/>
</dbReference>
<proteinExistence type="inferred from homology"/>
<evidence type="ECO:0000256" key="3">
    <source>
        <dbReference type="ARBA" id="ARBA00022452"/>
    </source>
</evidence>
<dbReference type="Proteomes" id="UP000030302">
    <property type="component" value="Chromosome"/>
</dbReference>
<sequence length="494" mass="52802">MFPSSPSRLTACAVALLACLAGCAPMPPAQQPLPQRDLAGAQLSASIHLAREGWPDARWWSAFGDPQLDALMAQALQAAPTLQVAASRIDAARSTLQQQHAADGFGVDLNAATNRQRYSSNGLFPAPIGGSIYNETTLQAQASYDFDWWGLHRAQIAAALGEVNARKADYAQAERSLSAAVAGSYFNLQDEWARLDSVRKLIGVQETLLQDSKRRVAQGLASIDLQHRADASLADSRRLAADLDAQASREREALRALLGDNGDALADLKPRPLPDVAASLPSTLGMELLARRADLQAARWRVEASLSRIDAARAAFYPDINLKAFFGVDSLALGDLLTAGSRTFFVGPALSLPLFDSGRLQARLGAERVAHDGMIADYNQAVVNAVRDVAQEGATLQGLEHQLTQQAQMEQAASALLGSAQRKFDHGLTDRASVLDAQTGLLRQQESGLQLRGRQLQTEIALTKALGGGFRQEPSQPPVTALATPLAPGQTQTQ</sequence>
<dbReference type="InterPro" id="IPR010131">
    <property type="entry name" value="MdtP/NodT-like"/>
</dbReference>
<dbReference type="NCBIfam" id="TIGR01845">
    <property type="entry name" value="outer_NodT"/>
    <property type="match status" value="1"/>
</dbReference>
<evidence type="ECO:0000313" key="11">
    <source>
        <dbReference type="EMBL" id="AIY42152.1"/>
    </source>
</evidence>
<accession>A0A0A1FGZ3</accession>
<evidence type="ECO:0000313" key="12">
    <source>
        <dbReference type="Proteomes" id="UP000030302"/>
    </source>
</evidence>
<keyword evidence="12" id="KW-1185">Reference proteome</keyword>
<reference evidence="12" key="1">
    <citation type="journal article" date="2014" name="Soil Biol. Biochem.">
        <title>Structure and function of bacterial communities in ageing soils: Insights from the Mendocino ecological staircase.</title>
        <authorList>
            <person name="Uroz S."/>
            <person name="Tech J.J."/>
            <person name="Sawaya N.A."/>
            <person name="Frey-Klett P."/>
            <person name="Leveau J.H.J."/>
        </authorList>
    </citation>
    <scope>NUCLEOTIDE SEQUENCE [LARGE SCALE GENOMIC DNA]</scope>
    <source>
        <strain evidence="12">Cal35</strain>
    </source>
</reference>
<dbReference type="PANTHER" id="PTHR30203:SF20">
    <property type="entry name" value="MULTIDRUG RESISTANCE OUTER MEMBRANE PROTEIN MDTP-RELATED"/>
    <property type="match status" value="1"/>
</dbReference>
<dbReference type="SUPFAM" id="SSF56954">
    <property type="entry name" value="Outer membrane efflux proteins (OEP)"/>
    <property type="match status" value="1"/>
</dbReference>
<keyword evidence="7 9" id="KW-0564">Palmitate</keyword>
<evidence type="ECO:0000256" key="4">
    <source>
        <dbReference type="ARBA" id="ARBA00022692"/>
    </source>
</evidence>
<keyword evidence="4 9" id="KW-0812">Transmembrane</keyword>
<dbReference type="AlphaFoldDB" id="A0A0A1FGZ3"/>
<evidence type="ECO:0000256" key="7">
    <source>
        <dbReference type="ARBA" id="ARBA00023139"/>
    </source>
</evidence>
<dbReference type="InterPro" id="IPR003423">
    <property type="entry name" value="OMP_efflux"/>
</dbReference>
<gene>
    <name evidence="11" type="ORF">LT85_2994</name>
</gene>
<keyword evidence="3 9" id="KW-1134">Transmembrane beta strand</keyword>
<dbReference type="RefSeq" id="WP_081992405.1">
    <property type="nucleotide sequence ID" value="NZ_CP009962.1"/>
</dbReference>
<name>A0A0A1FGZ3_9BURK</name>
<dbReference type="PANTHER" id="PTHR30203">
    <property type="entry name" value="OUTER MEMBRANE CATION EFFLUX PROTEIN"/>
    <property type="match status" value="1"/>
</dbReference>
<evidence type="ECO:0000256" key="10">
    <source>
        <dbReference type="SAM" id="MobiDB-lite"/>
    </source>
</evidence>
<dbReference type="HOGENOM" id="CLU_012817_6_3_4"/>
<dbReference type="Gene3D" id="1.20.1600.10">
    <property type="entry name" value="Outer membrane efflux proteins (OEP)"/>
    <property type="match status" value="1"/>
</dbReference>
<feature type="region of interest" description="Disordered" evidence="10">
    <location>
        <begin position="468"/>
        <end position="494"/>
    </location>
</feature>
<feature type="signal peptide" evidence="9">
    <location>
        <begin position="1"/>
        <end position="29"/>
    </location>
</feature>
<evidence type="ECO:0000256" key="8">
    <source>
        <dbReference type="ARBA" id="ARBA00023288"/>
    </source>
</evidence>
<comment type="subcellular location">
    <subcellularLocation>
        <location evidence="9">Cell membrane</location>
        <topology evidence="9">Lipid-anchor</topology>
    </subcellularLocation>
    <subcellularLocation>
        <location evidence="1">Membrane</location>
    </subcellularLocation>
</comment>
<evidence type="ECO:0000256" key="9">
    <source>
        <dbReference type="RuleBase" id="RU362097"/>
    </source>
</evidence>
<feature type="chain" id="PRO_5001433699" evidence="9">
    <location>
        <begin position="30"/>
        <end position="494"/>
    </location>
</feature>
<evidence type="ECO:0000256" key="5">
    <source>
        <dbReference type="ARBA" id="ARBA00022729"/>
    </source>
</evidence>
<dbReference type="GO" id="GO:0015562">
    <property type="term" value="F:efflux transmembrane transporter activity"/>
    <property type="evidence" value="ECO:0007669"/>
    <property type="project" value="InterPro"/>
</dbReference>
<dbReference type="Gene3D" id="2.20.200.10">
    <property type="entry name" value="Outer membrane efflux proteins (OEP)"/>
    <property type="match status" value="1"/>
</dbReference>
<keyword evidence="8 9" id="KW-0449">Lipoprotein</keyword>
<evidence type="ECO:0000256" key="6">
    <source>
        <dbReference type="ARBA" id="ARBA00023136"/>
    </source>
</evidence>
<feature type="compositionally biased region" description="Low complexity" evidence="10">
    <location>
        <begin position="478"/>
        <end position="488"/>
    </location>
</feature>
<dbReference type="OrthoDB" id="9770517at2"/>
<comment type="similarity">
    <text evidence="2 9">Belongs to the outer membrane factor (OMF) (TC 1.B.17) family.</text>
</comment>
<dbReference type="GO" id="GO:0005886">
    <property type="term" value="C:plasma membrane"/>
    <property type="evidence" value="ECO:0007669"/>
    <property type="project" value="UniProtKB-SubCell"/>
</dbReference>
<organism evidence="11 12">
    <name type="scientific">Collimonas arenae</name>
    <dbReference type="NCBI Taxonomy" id="279058"/>
    <lineage>
        <taxon>Bacteria</taxon>
        <taxon>Pseudomonadati</taxon>
        <taxon>Pseudomonadota</taxon>
        <taxon>Betaproteobacteria</taxon>
        <taxon>Burkholderiales</taxon>
        <taxon>Oxalobacteraceae</taxon>
        <taxon>Collimonas</taxon>
    </lineage>
</organism>
<dbReference type="KEGG" id="care:LT85_2994"/>
<evidence type="ECO:0000256" key="1">
    <source>
        <dbReference type="ARBA" id="ARBA00004370"/>
    </source>
</evidence>